<dbReference type="PROSITE" id="PS50811">
    <property type="entry name" value="WRKY"/>
    <property type="match status" value="1"/>
</dbReference>
<organism evidence="9 10">
    <name type="scientific">Zingiber officinale</name>
    <name type="common">Ginger</name>
    <name type="synonym">Amomum zingiber</name>
    <dbReference type="NCBI Taxonomy" id="94328"/>
    <lineage>
        <taxon>Eukaryota</taxon>
        <taxon>Viridiplantae</taxon>
        <taxon>Streptophyta</taxon>
        <taxon>Embryophyta</taxon>
        <taxon>Tracheophyta</taxon>
        <taxon>Spermatophyta</taxon>
        <taxon>Magnoliopsida</taxon>
        <taxon>Liliopsida</taxon>
        <taxon>Zingiberales</taxon>
        <taxon>Zingiberaceae</taxon>
        <taxon>Zingiber</taxon>
    </lineage>
</organism>
<keyword evidence="2" id="KW-0805">Transcription regulation</keyword>
<dbReference type="AlphaFoldDB" id="A0A8J5FGL7"/>
<feature type="domain" description="WRKY" evidence="8">
    <location>
        <begin position="138"/>
        <end position="204"/>
    </location>
</feature>
<feature type="region of interest" description="Disordered" evidence="7">
    <location>
        <begin position="106"/>
        <end position="133"/>
    </location>
</feature>
<dbReference type="GO" id="GO:0005634">
    <property type="term" value="C:nucleus"/>
    <property type="evidence" value="ECO:0007669"/>
    <property type="project" value="UniProtKB-SubCell"/>
</dbReference>
<dbReference type="GO" id="GO:0003700">
    <property type="term" value="F:DNA-binding transcription factor activity"/>
    <property type="evidence" value="ECO:0007669"/>
    <property type="project" value="InterPro"/>
</dbReference>
<keyword evidence="3" id="KW-0238">DNA-binding</keyword>
<dbReference type="InterPro" id="IPR003657">
    <property type="entry name" value="WRKY_dom"/>
</dbReference>
<sequence length="328" mass="36086">MDDNDWDLFAVVRGCLPEPPPPPPTPVFWLEEEVAAAAGKRGFILDVPACGVEVDELCNLPFRDSCNPRQFSNQTPALVPKPAYVGTSILTPLVAVPYQFQFQEQPRLAATRRPAPPSQTPRSKRKKNQQKKVVCHVPADGVSSDLWAWRKYGQKPIKGSPYPRSYYRCSSSKGCQARKQVERSRAEPAMLLITYTAEHNHPVPTHRNSLSGSTRQKASQPTSTATPASTPSSVALSRPAKGGDGEEEEPVVEEEDDDEEEMLKVADVEMMREEDDMLFLGIKVADAGSSTATTAGVNKLPASLAFLEEDEEFFSAHNWLTDNAASLF</sequence>
<accession>A0A8J5FGL7</accession>
<dbReference type="Pfam" id="PF03106">
    <property type="entry name" value="WRKY"/>
    <property type="match status" value="1"/>
</dbReference>
<dbReference type="EMBL" id="JACMSC010000015">
    <property type="protein sequence ID" value="KAG6487452.1"/>
    <property type="molecule type" value="Genomic_DNA"/>
</dbReference>
<feature type="compositionally biased region" description="Low complexity" evidence="7">
    <location>
        <begin position="218"/>
        <end position="233"/>
    </location>
</feature>
<name>A0A8J5FGL7_ZINOF</name>
<evidence type="ECO:0000313" key="9">
    <source>
        <dbReference type="EMBL" id="KAG6487452.1"/>
    </source>
</evidence>
<protein>
    <recommendedName>
        <fullName evidence="8">WRKY domain-containing protein</fullName>
    </recommendedName>
</protein>
<evidence type="ECO:0000313" key="10">
    <source>
        <dbReference type="Proteomes" id="UP000734854"/>
    </source>
</evidence>
<evidence type="ECO:0000256" key="3">
    <source>
        <dbReference type="ARBA" id="ARBA00023125"/>
    </source>
</evidence>
<keyword evidence="4" id="KW-0804">Transcription</keyword>
<feature type="region of interest" description="Disordered" evidence="7">
    <location>
        <begin position="196"/>
        <end position="260"/>
    </location>
</feature>
<proteinExistence type="inferred from homology"/>
<comment type="similarity">
    <text evidence="6">Belongs to the WRKY group II-e family.</text>
</comment>
<evidence type="ECO:0000256" key="5">
    <source>
        <dbReference type="ARBA" id="ARBA00023242"/>
    </source>
</evidence>
<feature type="compositionally biased region" description="Basic residues" evidence="7">
    <location>
        <begin position="122"/>
        <end position="133"/>
    </location>
</feature>
<feature type="compositionally biased region" description="Polar residues" evidence="7">
    <location>
        <begin position="206"/>
        <end position="217"/>
    </location>
</feature>
<feature type="compositionally biased region" description="Acidic residues" evidence="7">
    <location>
        <begin position="245"/>
        <end position="260"/>
    </location>
</feature>
<evidence type="ECO:0000256" key="2">
    <source>
        <dbReference type="ARBA" id="ARBA00023015"/>
    </source>
</evidence>
<dbReference type="PANTHER" id="PTHR32096">
    <property type="entry name" value="WRKY TRANSCRIPTION FACTOR 30-RELATED-RELATED"/>
    <property type="match status" value="1"/>
</dbReference>
<reference evidence="9 10" key="1">
    <citation type="submission" date="2020-08" db="EMBL/GenBank/DDBJ databases">
        <title>Plant Genome Project.</title>
        <authorList>
            <person name="Zhang R.-G."/>
        </authorList>
    </citation>
    <scope>NUCLEOTIDE SEQUENCE [LARGE SCALE GENOMIC DNA]</scope>
    <source>
        <tissue evidence="9">Rhizome</tissue>
    </source>
</reference>
<evidence type="ECO:0000256" key="6">
    <source>
        <dbReference type="ARBA" id="ARBA00060761"/>
    </source>
</evidence>
<comment type="subcellular location">
    <subcellularLocation>
        <location evidence="1">Nucleus</location>
    </subcellularLocation>
</comment>
<keyword evidence="5" id="KW-0539">Nucleus</keyword>
<comment type="caution">
    <text evidence="9">The sequence shown here is derived from an EMBL/GenBank/DDBJ whole genome shotgun (WGS) entry which is preliminary data.</text>
</comment>
<dbReference type="InterPro" id="IPR044810">
    <property type="entry name" value="WRKY_plant"/>
</dbReference>
<dbReference type="Proteomes" id="UP000734854">
    <property type="component" value="Unassembled WGS sequence"/>
</dbReference>
<evidence type="ECO:0000259" key="8">
    <source>
        <dbReference type="PROSITE" id="PS50811"/>
    </source>
</evidence>
<dbReference type="PANTHER" id="PTHR32096:SF18">
    <property type="entry name" value="DISEASE RESISTANCE PROTEIN RRS1B-RELATED"/>
    <property type="match status" value="1"/>
</dbReference>
<evidence type="ECO:0000256" key="4">
    <source>
        <dbReference type="ARBA" id="ARBA00023163"/>
    </source>
</evidence>
<dbReference type="FunFam" id="2.20.25.80:FF:000007">
    <property type="entry name" value="WRKY transcription factor 22"/>
    <property type="match status" value="1"/>
</dbReference>
<dbReference type="SMART" id="SM00774">
    <property type="entry name" value="WRKY"/>
    <property type="match status" value="1"/>
</dbReference>
<dbReference type="GO" id="GO:0000976">
    <property type="term" value="F:transcription cis-regulatory region binding"/>
    <property type="evidence" value="ECO:0007669"/>
    <property type="project" value="TreeGrafter"/>
</dbReference>
<evidence type="ECO:0000256" key="7">
    <source>
        <dbReference type="SAM" id="MobiDB-lite"/>
    </source>
</evidence>
<gene>
    <name evidence="9" type="ORF">ZIOFF_056038</name>
</gene>
<evidence type="ECO:0000256" key="1">
    <source>
        <dbReference type="ARBA" id="ARBA00004123"/>
    </source>
</evidence>
<keyword evidence="10" id="KW-1185">Reference proteome</keyword>